<keyword evidence="3" id="KW-1185">Reference proteome</keyword>
<evidence type="ECO:0000256" key="1">
    <source>
        <dbReference type="SAM" id="MobiDB-lite"/>
    </source>
</evidence>
<dbReference type="EMBL" id="UYJE01002617">
    <property type="protein sequence ID" value="VDI12330.1"/>
    <property type="molecule type" value="Genomic_DNA"/>
</dbReference>
<feature type="region of interest" description="Disordered" evidence="1">
    <location>
        <begin position="1"/>
        <end position="26"/>
    </location>
</feature>
<protein>
    <submittedName>
        <fullName evidence="2">Uncharacterized protein</fullName>
    </submittedName>
</protein>
<feature type="compositionally biased region" description="Polar residues" evidence="1">
    <location>
        <begin position="52"/>
        <end position="62"/>
    </location>
</feature>
<dbReference type="AlphaFoldDB" id="A0A8B6D0L6"/>
<evidence type="ECO:0000313" key="3">
    <source>
        <dbReference type="Proteomes" id="UP000596742"/>
    </source>
</evidence>
<reference evidence="2" key="1">
    <citation type="submission" date="2018-11" db="EMBL/GenBank/DDBJ databases">
        <authorList>
            <person name="Alioto T."/>
            <person name="Alioto T."/>
        </authorList>
    </citation>
    <scope>NUCLEOTIDE SEQUENCE</scope>
</reference>
<organism evidence="2 3">
    <name type="scientific">Mytilus galloprovincialis</name>
    <name type="common">Mediterranean mussel</name>
    <dbReference type="NCBI Taxonomy" id="29158"/>
    <lineage>
        <taxon>Eukaryota</taxon>
        <taxon>Metazoa</taxon>
        <taxon>Spiralia</taxon>
        <taxon>Lophotrochozoa</taxon>
        <taxon>Mollusca</taxon>
        <taxon>Bivalvia</taxon>
        <taxon>Autobranchia</taxon>
        <taxon>Pteriomorphia</taxon>
        <taxon>Mytilida</taxon>
        <taxon>Mytiloidea</taxon>
        <taxon>Mytilidae</taxon>
        <taxon>Mytilinae</taxon>
        <taxon>Mytilus</taxon>
    </lineage>
</organism>
<dbReference type="Proteomes" id="UP000596742">
    <property type="component" value="Unassembled WGS sequence"/>
</dbReference>
<gene>
    <name evidence="2" type="ORF">MGAL_10B002403</name>
</gene>
<name>A0A8B6D0L6_MYTGA</name>
<sequence>MSPITQDTQEATDVEQPYASSRRTTPKNWLLASTLKPSNSQAYTSEELYRPWSTSTSQTYTSKDPVGKLMTLHPLTP</sequence>
<proteinExistence type="predicted"/>
<feature type="compositionally biased region" description="Polar residues" evidence="1">
    <location>
        <begin position="1"/>
        <end position="11"/>
    </location>
</feature>
<comment type="caution">
    <text evidence="2">The sequence shown here is derived from an EMBL/GenBank/DDBJ whole genome shotgun (WGS) entry which is preliminary data.</text>
</comment>
<accession>A0A8B6D0L6</accession>
<feature type="region of interest" description="Disordered" evidence="1">
    <location>
        <begin position="50"/>
        <end position="77"/>
    </location>
</feature>
<evidence type="ECO:0000313" key="2">
    <source>
        <dbReference type="EMBL" id="VDI12330.1"/>
    </source>
</evidence>